<organism evidence="2 3">
    <name type="scientific">Pristionchus fissidentatus</name>
    <dbReference type="NCBI Taxonomy" id="1538716"/>
    <lineage>
        <taxon>Eukaryota</taxon>
        <taxon>Metazoa</taxon>
        <taxon>Ecdysozoa</taxon>
        <taxon>Nematoda</taxon>
        <taxon>Chromadorea</taxon>
        <taxon>Rhabditida</taxon>
        <taxon>Rhabditina</taxon>
        <taxon>Diplogasteromorpha</taxon>
        <taxon>Diplogasteroidea</taxon>
        <taxon>Neodiplogasteridae</taxon>
        <taxon>Pristionchus</taxon>
    </lineage>
</organism>
<proteinExistence type="predicted"/>
<dbReference type="Proteomes" id="UP001432322">
    <property type="component" value="Unassembled WGS sequence"/>
</dbReference>
<protein>
    <submittedName>
        <fullName evidence="2">Uncharacterized protein</fullName>
    </submittedName>
</protein>
<keyword evidence="1" id="KW-0812">Transmembrane</keyword>
<name>A0AAV5UPC2_9BILA</name>
<accession>A0AAV5UPC2</accession>
<dbReference type="EMBL" id="BTSY01000001">
    <property type="protein sequence ID" value="GMT08981.1"/>
    <property type="molecule type" value="Genomic_DNA"/>
</dbReference>
<keyword evidence="1" id="KW-0472">Membrane</keyword>
<evidence type="ECO:0000313" key="2">
    <source>
        <dbReference type="EMBL" id="GMT08981.1"/>
    </source>
</evidence>
<reference evidence="2" key="1">
    <citation type="submission" date="2023-10" db="EMBL/GenBank/DDBJ databases">
        <title>Genome assembly of Pristionchus species.</title>
        <authorList>
            <person name="Yoshida K."/>
            <person name="Sommer R.J."/>
        </authorList>
    </citation>
    <scope>NUCLEOTIDE SEQUENCE</scope>
    <source>
        <strain evidence="2">RS5133</strain>
    </source>
</reference>
<keyword evidence="1" id="KW-1133">Transmembrane helix</keyword>
<feature type="non-terminal residue" evidence="2">
    <location>
        <position position="1"/>
    </location>
</feature>
<evidence type="ECO:0000313" key="3">
    <source>
        <dbReference type="Proteomes" id="UP001432322"/>
    </source>
</evidence>
<evidence type="ECO:0000256" key="1">
    <source>
        <dbReference type="SAM" id="Phobius"/>
    </source>
</evidence>
<comment type="caution">
    <text evidence="2">The sequence shown here is derived from an EMBL/GenBank/DDBJ whole genome shotgun (WGS) entry which is preliminary data.</text>
</comment>
<gene>
    <name evidence="2" type="ORF">PFISCL1PPCAC_278</name>
</gene>
<feature type="transmembrane region" description="Helical" evidence="1">
    <location>
        <begin position="20"/>
        <end position="41"/>
    </location>
</feature>
<sequence>LHFSLLLTSPLLFSLQFPSTMRLQIVATILLIAMFSGMWRAKYDAIIEDLKKIGKGSLAERAKKNLQDEYTKFERIEKGGSKSELRTEYTDFFCEAINSAVEPLGKELFKDDPKFVRKID</sequence>
<keyword evidence="3" id="KW-1185">Reference proteome</keyword>
<dbReference type="AlphaFoldDB" id="A0AAV5UPC2"/>